<dbReference type="Proteomes" id="UP000675047">
    <property type="component" value="Unassembled WGS sequence"/>
</dbReference>
<gene>
    <name evidence="1" type="ORF">J3495_07990</name>
</gene>
<evidence type="ECO:0000313" key="1">
    <source>
        <dbReference type="EMBL" id="MBP4138031.1"/>
    </source>
</evidence>
<keyword evidence="2" id="KW-1185">Reference proteome</keyword>
<comment type="caution">
    <text evidence="1">The sequence shown here is derived from an EMBL/GenBank/DDBJ whole genome shotgun (WGS) entry which is preliminary data.</text>
</comment>
<dbReference type="EMBL" id="JAGFBV010000010">
    <property type="protein sequence ID" value="MBP4138031.1"/>
    <property type="molecule type" value="Genomic_DNA"/>
</dbReference>
<evidence type="ECO:0000313" key="2">
    <source>
        <dbReference type="Proteomes" id="UP000675047"/>
    </source>
</evidence>
<dbReference type="RefSeq" id="WP_210666035.1">
    <property type="nucleotide sequence ID" value="NZ_JAGFBV010000010.1"/>
</dbReference>
<reference evidence="1 2" key="1">
    <citation type="submission" date="2021-03" db="EMBL/GenBank/DDBJ databases">
        <title>Flavobacterium Flabelliformis Sp. Nov. And Flavobacterium Geliluteum Sp. Nov., Two Novel Multidrug Resistant Psychrophilic Species Isolated From Antarctica.</title>
        <authorList>
            <person name="Kralova S."/>
            <person name="Busse H.J."/>
            <person name="Bezdicek M."/>
            <person name="Nykrynova M."/>
            <person name="Kroupova E."/>
            <person name="Krsek D."/>
            <person name="Sedlacek I."/>
        </authorList>
    </citation>
    <scope>NUCLEOTIDE SEQUENCE [LARGE SCALE GENOMIC DNA]</scope>
    <source>
        <strain evidence="1 2">P7388</strain>
    </source>
</reference>
<protein>
    <submittedName>
        <fullName evidence="1">Uncharacterized protein</fullName>
    </submittedName>
</protein>
<sequence length="171" mass="18493">MKKIITAVFLIITATGFSQQLTYRTGGNVYNAENKKINPMEVRALMANNNEALSLYNAGRNKKTWGNVLLYGGSALVVANLLVGLTKDEKYVTTYPGNGYYPSVQAERTSFTAAIIGGAMILGSIPVKIGYARKVKSALTKYNDGLAENNQPAYKTTLVASGNQIGIKIEF</sequence>
<name>A0A940X8D4_9FLAO</name>
<proteinExistence type="predicted"/>
<accession>A0A940X8D4</accession>
<dbReference type="AlphaFoldDB" id="A0A940X8D4"/>
<organism evidence="1 2">
    <name type="scientific">Flavobacterium geliluteum</name>
    <dbReference type="NCBI Taxonomy" id="2816120"/>
    <lineage>
        <taxon>Bacteria</taxon>
        <taxon>Pseudomonadati</taxon>
        <taxon>Bacteroidota</taxon>
        <taxon>Flavobacteriia</taxon>
        <taxon>Flavobacteriales</taxon>
        <taxon>Flavobacteriaceae</taxon>
        <taxon>Flavobacterium</taxon>
    </lineage>
</organism>